<dbReference type="InterPro" id="IPR037151">
    <property type="entry name" value="AlkB-like_sf"/>
</dbReference>
<comment type="similarity">
    <text evidence="1">Belongs to the alkB family.</text>
</comment>
<dbReference type="PANTHER" id="PTHR31447:SF2">
    <property type="entry name" value="RNA DEMETHYLASE ALKBH10B"/>
    <property type="match status" value="1"/>
</dbReference>
<reference evidence="4" key="1">
    <citation type="submission" date="2025-08" db="UniProtKB">
        <authorList>
            <consortium name="RefSeq"/>
        </authorList>
    </citation>
    <scope>IDENTIFICATION</scope>
    <source>
        <tissue evidence="4">Young leaves</tissue>
    </source>
</reference>
<gene>
    <name evidence="4" type="primary">LOC111461049</name>
</gene>
<keyword evidence="3" id="KW-1185">Reference proteome</keyword>
<evidence type="ECO:0000256" key="1">
    <source>
        <dbReference type="ARBA" id="ARBA00007879"/>
    </source>
</evidence>
<dbReference type="GeneID" id="111461049"/>
<evidence type="ECO:0000256" key="2">
    <source>
        <dbReference type="SAM" id="MobiDB-lite"/>
    </source>
</evidence>
<dbReference type="PANTHER" id="PTHR31447">
    <property type="entry name" value="HYDROXYPROLINE-RICH GLYCOPROTEIN FAMILY PROTEIN-RELATED"/>
    <property type="match status" value="1"/>
</dbReference>
<evidence type="ECO:0000313" key="4">
    <source>
        <dbReference type="RefSeq" id="XP_022960250.1"/>
    </source>
</evidence>
<feature type="region of interest" description="Disordered" evidence="2">
    <location>
        <begin position="104"/>
        <end position="124"/>
    </location>
</feature>
<dbReference type="GO" id="GO:0006402">
    <property type="term" value="P:mRNA catabolic process"/>
    <property type="evidence" value="ECO:0007669"/>
    <property type="project" value="InterPro"/>
</dbReference>
<evidence type="ECO:0000313" key="3">
    <source>
        <dbReference type="Proteomes" id="UP000504609"/>
    </source>
</evidence>
<dbReference type="SUPFAM" id="SSF51197">
    <property type="entry name" value="Clavaminate synthase-like"/>
    <property type="match status" value="1"/>
</dbReference>
<organism evidence="3 4">
    <name type="scientific">Cucurbita moschata</name>
    <name type="common">Winter crookneck squash</name>
    <name type="synonym">Cucurbita pepo var. moschata</name>
    <dbReference type="NCBI Taxonomy" id="3662"/>
    <lineage>
        <taxon>Eukaryota</taxon>
        <taxon>Viridiplantae</taxon>
        <taxon>Streptophyta</taxon>
        <taxon>Embryophyta</taxon>
        <taxon>Tracheophyta</taxon>
        <taxon>Spermatophyta</taxon>
        <taxon>Magnoliopsida</taxon>
        <taxon>eudicotyledons</taxon>
        <taxon>Gunneridae</taxon>
        <taxon>Pentapetalae</taxon>
        <taxon>rosids</taxon>
        <taxon>fabids</taxon>
        <taxon>Cucurbitales</taxon>
        <taxon>Cucurbitaceae</taxon>
        <taxon>Cucurbiteae</taxon>
        <taxon>Cucurbita</taxon>
    </lineage>
</organism>
<protein>
    <submittedName>
        <fullName evidence="4">Uncharacterized protein LOC111461049</fullName>
    </submittedName>
</protein>
<feature type="region of interest" description="Disordered" evidence="2">
    <location>
        <begin position="556"/>
        <end position="577"/>
    </location>
</feature>
<dbReference type="GO" id="GO:0003729">
    <property type="term" value="F:mRNA binding"/>
    <property type="evidence" value="ECO:0007669"/>
    <property type="project" value="InterPro"/>
</dbReference>
<proteinExistence type="inferred from homology"/>
<dbReference type="Proteomes" id="UP000504609">
    <property type="component" value="Unplaced"/>
</dbReference>
<dbReference type="KEGG" id="cmos:111461049"/>
<dbReference type="AlphaFoldDB" id="A0A6J1H8J8"/>
<sequence>MAAGATDRARPVVVPTAAAVTVTDPMGKEAVLAWFRGEFAAANAIIDALCGHLAQVSDDGGSEYESVFAAIHRRRLNWIPVLQMQKYHPIADVALELRKVTAEKKRKKKNRDEEEEEQKGGDEAAVVVVEDDGDGDGDGDVEMEEKKNEIKKMKEEEENDGKICSDEKEIVEETTIEINETDGGRNEALLDPIEEEDSIRSEITDSGSHQGVQPTSAEVEICSNHGECEARPGQMKLTKGFSAKEPVKGHMVNVVKGLKCYEDVFTESELAKLDGFVDDLRSAAKNGELSGESFVLFNQQVKGKRREMIQLGVPIFGQIREESANNSQTSNIEPIPSLLMTVIDHLIQWQLIPEYKRPNGCLVNFFEEGEYSQPFQKPPHLEQPISTLFLSESTMAFGRSIVSDNEGNYKGPLMLSMKEGSLLVMRGNSADVARHVMCASPNKRVTITFFRVRPDCDQYQPPTSQMSNAMTLWQPGVAGACALPNGVPYAYEAMEVVPKWGILRAPVVMLAPVRPVVMSPGRSQRDGTGVFLPWAVNSRKPAKHLPPRARKGRFLALSSPVETRLPDSSQEQPGISV</sequence>
<dbReference type="RefSeq" id="XP_022960250.1">
    <property type="nucleotide sequence ID" value="XM_023104482.1"/>
</dbReference>
<dbReference type="InterPro" id="IPR044842">
    <property type="entry name" value="ALKBH9B/ALKBH10B-like"/>
</dbReference>
<name>A0A6J1H8J8_CUCMO</name>
<accession>A0A6J1H8J8</accession>
<feature type="compositionally biased region" description="Polar residues" evidence="2">
    <location>
        <begin position="566"/>
        <end position="577"/>
    </location>
</feature>
<dbReference type="SMR" id="A0A6J1H8J8"/>
<dbReference type="GO" id="GO:0032451">
    <property type="term" value="F:demethylase activity"/>
    <property type="evidence" value="ECO:0007669"/>
    <property type="project" value="InterPro"/>
</dbReference>
<dbReference type="Gene3D" id="2.60.120.590">
    <property type="entry name" value="Alpha-ketoglutarate-dependent dioxygenase AlkB-like"/>
    <property type="match status" value="1"/>
</dbReference>